<dbReference type="InterPro" id="IPR018708">
    <property type="entry name" value="DUF2225"/>
</dbReference>
<feature type="repeat" description="TPR" evidence="1">
    <location>
        <begin position="173"/>
        <end position="206"/>
    </location>
</feature>
<dbReference type="AlphaFoldDB" id="A0A372LPU0"/>
<dbReference type="RefSeq" id="WP_117326186.1">
    <property type="nucleotide sequence ID" value="NZ_QVTE01000017.1"/>
</dbReference>
<organism evidence="2 3">
    <name type="scientific">Peribacillus saganii</name>
    <dbReference type="NCBI Taxonomy" id="2303992"/>
    <lineage>
        <taxon>Bacteria</taxon>
        <taxon>Bacillati</taxon>
        <taxon>Bacillota</taxon>
        <taxon>Bacilli</taxon>
        <taxon>Bacillales</taxon>
        <taxon>Bacillaceae</taxon>
        <taxon>Peribacillus</taxon>
    </lineage>
</organism>
<name>A0A372LPU0_9BACI</name>
<reference evidence="2 3" key="1">
    <citation type="submission" date="2018-08" db="EMBL/GenBank/DDBJ databases">
        <title>Bacillus chawlae sp. nov., Bacillus glennii sp. nov., and Bacillus saganii sp. nov. Isolated from the Vehicle Assembly Building at Kennedy Space Center where the Viking Spacecraft were Assembled.</title>
        <authorList>
            <person name="Seuylemezian A."/>
            <person name="Vaishampayan P."/>
        </authorList>
    </citation>
    <scope>NUCLEOTIDE SEQUENCE [LARGE SCALE GENOMIC DNA]</scope>
    <source>
        <strain evidence="2 3">V47-23a</strain>
    </source>
</reference>
<dbReference type="Proteomes" id="UP000264541">
    <property type="component" value="Unassembled WGS sequence"/>
</dbReference>
<dbReference type="PROSITE" id="PS50005">
    <property type="entry name" value="TPR"/>
    <property type="match status" value="1"/>
</dbReference>
<evidence type="ECO:0000256" key="1">
    <source>
        <dbReference type="PROSITE-ProRule" id="PRU00339"/>
    </source>
</evidence>
<gene>
    <name evidence="2" type="ORF">D0469_08105</name>
</gene>
<dbReference type="Gene3D" id="1.25.40.10">
    <property type="entry name" value="Tetratricopeptide repeat domain"/>
    <property type="match status" value="1"/>
</dbReference>
<dbReference type="Pfam" id="PF09986">
    <property type="entry name" value="DUF2225"/>
    <property type="match status" value="1"/>
</dbReference>
<keyword evidence="1" id="KW-0802">TPR repeat</keyword>
<keyword evidence="3" id="KW-1185">Reference proteome</keyword>
<dbReference type="EMBL" id="QVTE01000017">
    <property type="protein sequence ID" value="RFU70134.1"/>
    <property type="molecule type" value="Genomic_DNA"/>
</dbReference>
<dbReference type="OrthoDB" id="9780343at2"/>
<evidence type="ECO:0000313" key="3">
    <source>
        <dbReference type="Proteomes" id="UP000264541"/>
    </source>
</evidence>
<evidence type="ECO:0000313" key="2">
    <source>
        <dbReference type="EMBL" id="RFU70134.1"/>
    </source>
</evidence>
<proteinExistence type="predicted"/>
<comment type="caution">
    <text evidence="2">The sequence shown here is derived from an EMBL/GenBank/DDBJ whole genome shotgun (WGS) entry which is preliminary data.</text>
</comment>
<accession>A0A372LPU0</accession>
<dbReference type="SUPFAM" id="SSF48452">
    <property type="entry name" value="TPR-like"/>
    <property type="match status" value="1"/>
</dbReference>
<protein>
    <submittedName>
        <fullName evidence="2">DUF2225 domain-containing protein</fullName>
    </submittedName>
</protein>
<sequence length="234" mass="27430">MDTIEPLFDRNIECLFCKGKFTTKKIRSRFIKVTSYDSDFCPYYASDDHNALLYNIYVCPHCGFSASDDFAKYFPPATKEMIAAKVHTNWVPQDFSGIRSIQEAIQTYKLASYCAVLKKEKHIVIAGLYLRIAWLNRKLENEDQEIRFMKLAINEYLESFSTDDFKGTQVSEVRLLYLIGDLYRRCGETDKSVKYFSMVIERKSTSIETKIIDMARERWQEIRDEKKLGESMSR</sequence>
<dbReference type="InterPro" id="IPR011990">
    <property type="entry name" value="TPR-like_helical_dom_sf"/>
</dbReference>
<dbReference type="InterPro" id="IPR019734">
    <property type="entry name" value="TPR_rpt"/>
</dbReference>